<organism evidence="2 3">
    <name type="scientific">Rhodotorula toruloides</name>
    <name type="common">Yeast</name>
    <name type="synonym">Rhodosporidium toruloides</name>
    <dbReference type="NCBI Taxonomy" id="5286"/>
    <lineage>
        <taxon>Eukaryota</taxon>
        <taxon>Fungi</taxon>
        <taxon>Dikarya</taxon>
        <taxon>Basidiomycota</taxon>
        <taxon>Pucciniomycotina</taxon>
        <taxon>Microbotryomycetes</taxon>
        <taxon>Sporidiobolales</taxon>
        <taxon>Sporidiobolaceae</taxon>
        <taxon>Rhodotorula</taxon>
    </lineage>
</organism>
<dbReference type="Proteomes" id="UP000199069">
    <property type="component" value="Unassembled WGS sequence"/>
</dbReference>
<feature type="region of interest" description="Disordered" evidence="1">
    <location>
        <begin position="1"/>
        <end position="220"/>
    </location>
</feature>
<name>A0A0K3C513_RHOTO</name>
<feature type="compositionally biased region" description="Low complexity" evidence="1">
    <location>
        <begin position="183"/>
        <end position="203"/>
    </location>
</feature>
<evidence type="ECO:0000256" key="1">
    <source>
        <dbReference type="SAM" id="MobiDB-lite"/>
    </source>
</evidence>
<feature type="compositionally biased region" description="Pro residues" evidence="1">
    <location>
        <begin position="1"/>
        <end position="12"/>
    </location>
</feature>
<keyword evidence="3" id="KW-1185">Reference proteome</keyword>
<evidence type="ECO:0000313" key="3">
    <source>
        <dbReference type="Proteomes" id="UP000199069"/>
    </source>
</evidence>
<feature type="compositionally biased region" description="Basic and acidic residues" evidence="1">
    <location>
        <begin position="142"/>
        <end position="159"/>
    </location>
</feature>
<protein>
    <submittedName>
        <fullName evidence="2">Uncharacterized protein</fullName>
    </submittedName>
</protein>
<proteinExistence type="predicted"/>
<reference evidence="2 3" key="1">
    <citation type="submission" date="2015-07" db="EMBL/GenBank/DDBJ databases">
        <authorList>
            <person name="Cajimat M.N.B."/>
            <person name="Milazzo M.L."/>
            <person name="Fulhorst C.F."/>
        </authorList>
    </citation>
    <scope>NUCLEOTIDE SEQUENCE [LARGE SCALE GENOMIC DNA]</scope>
    <source>
        <strain evidence="2">Single colony</strain>
    </source>
</reference>
<dbReference type="EMBL" id="CWKI01000001">
    <property type="protein sequence ID" value="CTR04744.1"/>
    <property type="molecule type" value="Genomic_DNA"/>
</dbReference>
<sequence>MSAASPPPPPDPNRFNPFASTCGSSPSSSSRRPPLLRRSKTVANPESPLRWRREPLADVTNLVLGRRENWTGRLQRVSTLENDPLPSLSPSRSDDVGTSSSPATSLRIPRPSSLLRRTRSAAPGFAGSSSPGEMDILPSALPRREPTLSRDSAVVHDDAGPSGLPRPAGATASGLRRLTRSLTGGSDASGSSTAGSSGATSGSRCRTFGGLATLPPGARERRAFVERERQAPQEAYHRRRVDRIRDADTQGSAVEERLTAFPCAPSDSLLIPVRPHTRS</sequence>
<feature type="compositionally biased region" description="Low complexity" evidence="1">
    <location>
        <begin position="13"/>
        <end position="33"/>
    </location>
</feature>
<feature type="region of interest" description="Disordered" evidence="1">
    <location>
        <begin position="225"/>
        <end position="244"/>
    </location>
</feature>
<accession>A0A0K3C513</accession>
<gene>
    <name evidence="2" type="primary">FGENESH: predicted gene_1.605</name>
    <name evidence="2" type="ORF">BN2166_0006050</name>
</gene>
<feature type="compositionally biased region" description="Low complexity" evidence="1">
    <location>
        <begin position="104"/>
        <end position="132"/>
    </location>
</feature>
<dbReference type="AlphaFoldDB" id="A0A0K3C513"/>
<evidence type="ECO:0000313" key="2">
    <source>
        <dbReference type="EMBL" id="CTR04744.1"/>
    </source>
</evidence>